<dbReference type="OrthoDB" id="964483at2"/>
<comment type="pathway">
    <text evidence="1">Cell wall biogenesis; peptidoglycan biosynthesis.</text>
</comment>
<evidence type="ECO:0000259" key="7">
    <source>
        <dbReference type="PROSITE" id="PS51782"/>
    </source>
</evidence>
<keyword evidence="3" id="KW-0808">Transferase</keyword>
<evidence type="ECO:0000256" key="3">
    <source>
        <dbReference type="ARBA" id="ARBA00022679"/>
    </source>
</evidence>
<keyword evidence="9" id="KW-1185">Reference proteome</keyword>
<dbReference type="GO" id="GO:0071555">
    <property type="term" value="P:cell wall organization"/>
    <property type="evidence" value="ECO:0007669"/>
    <property type="project" value="UniProtKB-KW"/>
</dbReference>
<dbReference type="PROSITE" id="PS51782">
    <property type="entry name" value="LYSM"/>
    <property type="match status" value="1"/>
</dbReference>
<dbReference type="Gene3D" id="2.180.10.10">
    <property type="entry name" value="RHS repeat-associated core"/>
    <property type="match status" value="1"/>
</dbReference>
<keyword evidence="4" id="KW-0133">Cell shape</keyword>
<dbReference type="UniPathway" id="UPA00219"/>
<keyword evidence="5" id="KW-0573">Peptidoglycan synthesis</keyword>
<dbReference type="GO" id="GO:0004180">
    <property type="term" value="F:carboxypeptidase activity"/>
    <property type="evidence" value="ECO:0007669"/>
    <property type="project" value="UniProtKB-ARBA"/>
</dbReference>
<dbReference type="GO" id="GO:0009252">
    <property type="term" value="P:peptidoglycan biosynthetic process"/>
    <property type="evidence" value="ECO:0007669"/>
    <property type="project" value="UniProtKB-UniPathway"/>
</dbReference>
<dbReference type="RefSeq" id="WP_130935639.1">
    <property type="nucleotide sequence ID" value="NZ_SIRS01000001.1"/>
</dbReference>
<dbReference type="PANTHER" id="PTHR33734:SF22">
    <property type="entry name" value="MEMBRANE-BOUND LYTIC MUREIN TRANSGLYCOSYLASE D"/>
    <property type="match status" value="1"/>
</dbReference>
<dbReference type="InterPro" id="IPR022385">
    <property type="entry name" value="Rhs_assc_core"/>
</dbReference>
<feature type="domain" description="LysM" evidence="7">
    <location>
        <begin position="284"/>
        <end position="328"/>
    </location>
</feature>
<dbReference type="InterPro" id="IPR038063">
    <property type="entry name" value="Transpep_catalytic_dom"/>
</dbReference>
<name>A0A4Q9FXE5_9FLAO</name>
<dbReference type="SUPFAM" id="SSF141523">
    <property type="entry name" value="L,D-transpeptidase catalytic domain-like"/>
    <property type="match status" value="1"/>
</dbReference>
<comment type="caution">
    <text evidence="8">The sequence shown here is derived from an EMBL/GenBank/DDBJ whole genome shotgun (WGS) entry which is preliminary data.</text>
</comment>
<evidence type="ECO:0000256" key="4">
    <source>
        <dbReference type="ARBA" id="ARBA00022960"/>
    </source>
</evidence>
<evidence type="ECO:0000256" key="1">
    <source>
        <dbReference type="ARBA" id="ARBA00004752"/>
    </source>
</evidence>
<dbReference type="AlphaFoldDB" id="A0A4Q9FXE5"/>
<evidence type="ECO:0000313" key="9">
    <source>
        <dbReference type="Proteomes" id="UP000292372"/>
    </source>
</evidence>
<dbReference type="InterPro" id="IPR018392">
    <property type="entry name" value="LysM"/>
</dbReference>
<dbReference type="InterPro" id="IPR036779">
    <property type="entry name" value="LysM_dom_sf"/>
</dbReference>
<feature type="non-terminal residue" evidence="8">
    <location>
        <position position="1"/>
    </location>
</feature>
<dbReference type="GO" id="GO:0008360">
    <property type="term" value="P:regulation of cell shape"/>
    <property type="evidence" value="ECO:0007669"/>
    <property type="project" value="UniProtKB-KW"/>
</dbReference>
<dbReference type="EMBL" id="SIRS01000001">
    <property type="protein sequence ID" value="TBN19125.1"/>
    <property type="molecule type" value="Genomic_DNA"/>
</dbReference>
<sequence>SNHLGNVLTVISDRKLVDDPLNFTNFTADVLSYNDYYPFGSLLPNRHGSTDSYRYGFNGEENDNEVMGEGNFQDYGMRMYNPRIGRFPSVDPLTKSYPMLSPYQFSSNTPIWAVDLDGLERLIYTDKALYHEDANKKITWSVVANSGRLEWLNDPNSQDIKYDHDTGEGGGPIPSGNYFIKLDSKERLENGDKSGGAWGKYGIRLDYGFGQAIKLKLKYKNRSGFYIHEDGNQFTEGGLGSGGCIACTKGNDILKVRDQLVDYFEQGLEELEVVVDYNFELPIVSHTVKSGETVGKIAKQYNTTVEQIVKDNNLKNPDVIRKGQVLKIPGQQKEEKKEKSKIDWSEILRGPKY</sequence>
<dbReference type="PANTHER" id="PTHR33734">
    <property type="entry name" value="LYSM DOMAIN-CONTAINING GPI-ANCHORED PROTEIN 2"/>
    <property type="match status" value="1"/>
</dbReference>
<dbReference type="InterPro" id="IPR005490">
    <property type="entry name" value="LD_TPept_cat_dom"/>
</dbReference>
<evidence type="ECO:0000256" key="5">
    <source>
        <dbReference type="ARBA" id="ARBA00022984"/>
    </source>
</evidence>
<reference evidence="8 9" key="1">
    <citation type="journal article" date="2015" name="Int. J. Syst. Evol. Microbiol.">
        <title>Hyunsoonleella pacifica sp. nov., isolated from seawater of South Pacific Gyre.</title>
        <authorList>
            <person name="Gao X."/>
            <person name="Zhang Z."/>
            <person name="Dai X."/>
            <person name="Zhang X.H."/>
        </authorList>
    </citation>
    <scope>NUCLEOTIDE SEQUENCE [LARGE SCALE GENOMIC DNA]</scope>
    <source>
        <strain evidence="8 9">SW033</strain>
    </source>
</reference>
<dbReference type="SUPFAM" id="SSF54106">
    <property type="entry name" value="LysM domain"/>
    <property type="match status" value="1"/>
</dbReference>
<evidence type="ECO:0000256" key="6">
    <source>
        <dbReference type="ARBA" id="ARBA00023316"/>
    </source>
</evidence>
<dbReference type="Gene3D" id="3.10.350.10">
    <property type="entry name" value="LysM domain"/>
    <property type="match status" value="1"/>
</dbReference>
<evidence type="ECO:0000313" key="8">
    <source>
        <dbReference type="EMBL" id="TBN19125.1"/>
    </source>
</evidence>
<organism evidence="8 9">
    <name type="scientific">Hyunsoonleella pacifica</name>
    <dbReference type="NCBI Taxonomy" id="1080224"/>
    <lineage>
        <taxon>Bacteria</taxon>
        <taxon>Pseudomonadati</taxon>
        <taxon>Bacteroidota</taxon>
        <taxon>Flavobacteriia</taxon>
        <taxon>Flavobacteriales</taxon>
        <taxon>Flavobacteriaceae</taxon>
    </lineage>
</organism>
<proteinExistence type="inferred from homology"/>
<protein>
    <submittedName>
        <fullName evidence="8">LysM peptidoglycan-binding domain-containing protein</fullName>
    </submittedName>
</protein>
<dbReference type="CDD" id="cd00118">
    <property type="entry name" value="LysM"/>
    <property type="match status" value="1"/>
</dbReference>
<evidence type="ECO:0000256" key="2">
    <source>
        <dbReference type="ARBA" id="ARBA00005992"/>
    </source>
</evidence>
<dbReference type="NCBIfam" id="TIGR03696">
    <property type="entry name" value="Rhs_assc_core"/>
    <property type="match status" value="1"/>
</dbReference>
<dbReference type="SMART" id="SM00257">
    <property type="entry name" value="LysM"/>
    <property type="match status" value="1"/>
</dbReference>
<dbReference type="Pfam" id="PF01476">
    <property type="entry name" value="LysM"/>
    <property type="match status" value="1"/>
</dbReference>
<dbReference type="GO" id="GO:0016740">
    <property type="term" value="F:transferase activity"/>
    <property type="evidence" value="ECO:0007669"/>
    <property type="project" value="UniProtKB-KW"/>
</dbReference>
<dbReference type="Proteomes" id="UP000292372">
    <property type="component" value="Unassembled WGS sequence"/>
</dbReference>
<keyword evidence="6" id="KW-0961">Cell wall biogenesis/degradation</keyword>
<accession>A0A4Q9FXE5</accession>
<dbReference type="CDD" id="cd16913">
    <property type="entry name" value="YkuD_like"/>
    <property type="match status" value="1"/>
</dbReference>
<gene>
    <name evidence="8" type="ORF">EYD46_03420</name>
</gene>
<comment type="similarity">
    <text evidence="2">Belongs to the YkuD family.</text>
</comment>